<feature type="compositionally biased region" description="Polar residues" evidence="2">
    <location>
        <begin position="28"/>
        <end position="42"/>
    </location>
</feature>
<keyword evidence="4" id="KW-1185">Reference proteome</keyword>
<dbReference type="SUPFAM" id="SSF48452">
    <property type="entry name" value="TPR-like"/>
    <property type="match status" value="1"/>
</dbReference>
<sequence length="550" mass="58966">MYVSSAVEREQQKDHHPRPIRRPGTERTACTTTKLASQSFLSPANHPVLSSPEPERENHPSQFPLLSSMARFLHRAALAFTKEALGSAYLPRPFTGLFLASACPSPAGHLGLARATPALRDLLTPGAFLDATHVLGAVALRCRPQNSEGNHIFRDDIFPGELARAEAQGGAQAAEALRIFKALVDAQDGRLQDALDALARLAAERPDSNSPRLCAAAVCDLLGRVDEGDRWLAGIHCPLDYSFFNLALVAATLGGAPGAVAGSQGRLASAALRIINTSVSDAQMSAFETITIGLLKHAAKRRCKGLPLKHGDGVLRELADAFALSGSLPKGRTSFVLEASQALLSAVVLRAHPLSGERLNTALRVAKRDLAHAVEGGDAAAVTDLRLLLAFLAARVGRFDEALARYEEVARDDPSDPRPHFLAVLICVHVSRPKEESDKWRARNKRLTQGSSFRDSFALMTLTEELLVALALASPNTFDVRNPVQMRSIVGAAGSTVDAALVSALRSKNMSIVERMEVRAVRALLYAGMWSALKEWGEREDGGSGTTSTD</sequence>
<feature type="repeat" description="TPR" evidence="1">
    <location>
        <begin position="383"/>
        <end position="416"/>
    </location>
</feature>
<reference evidence="4" key="1">
    <citation type="journal article" date="2019" name="Nat. Commun.">
        <title>The genome of broomcorn millet.</title>
        <authorList>
            <person name="Zou C."/>
            <person name="Miki D."/>
            <person name="Li D."/>
            <person name="Tang Q."/>
            <person name="Xiao L."/>
            <person name="Rajput S."/>
            <person name="Deng P."/>
            <person name="Jia W."/>
            <person name="Huang R."/>
            <person name="Zhang M."/>
            <person name="Sun Y."/>
            <person name="Hu J."/>
            <person name="Fu X."/>
            <person name="Schnable P.S."/>
            <person name="Li F."/>
            <person name="Zhang H."/>
            <person name="Feng B."/>
            <person name="Zhu X."/>
            <person name="Liu R."/>
            <person name="Schnable J.C."/>
            <person name="Zhu J.-K."/>
            <person name="Zhang H."/>
        </authorList>
    </citation>
    <scope>NUCLEOTIDE SEQUENCE [LARGE SCALE GENOMIC DNA]</scope>
</reference>
<evidence type="ECO:0000313" key="3">
    <source>
        <dbReference type="EMBL" id="RLM93613.1"/>
    </source>
</evidence>
<evidence type="ECO:0000256" key="1">
    <source>
        <dbReference type="PROSITE-ProRule" id="PRU00339"/>
    </source>
</evidence>
<dbReference type="InterPro" id="IPR019734">
    <property type="entry name" value="TPR_rpt"/>
</dbReference>
<evidence type="ECO:0000313" key="4">
    <source>
        <dbReference type="Proteomes" id="UP000275267"/>
    </source>
</evidence>
<dbReference type="PROSITE" id="PS50005">
    <property type="entry name" value="TPR"/>
    <property type="match status" value="1"/>
</dbReference>
<accession>A0A3L6R438</accession>
<dbReference type="OrthoDB" id="689965at2759"/>
<dbReference type="Proteomes" id="UP000275267">
    <property type="component" value="Unassembled WGS sequence"/>
</dbReference>
<dbReference type="AlphaFoldDB" id="A0A3L6R438"/>
<dbReference type="Gene3D" id="1.25.40.10">
    <property type="entry name" value="Tetratricopeptide repeat domain"/>
    <property type="match status" value="1"/>
</dbReference>
<feature type="region of interest" description="Disordered" evidence="2">
    <location>
        <begin position="1"/>
        <end position="62"/>
    </location>
</feature>
<dbReference type="EMBL" id="PQIB02000010">
    <property type="protein sequence ID" value="RLM93613.1"/>
    <property type="molecule type" value="Genomic_DNA"/>
</dbReference>
<proteinExistence type="predicted"/>
<name>A0A3L6R438_PANMI</name>
<dbReference type="InterPro" id="IPR011990">
    <property type="entry name" value="TPR-like_helical_dom_sf"/>
</dbReference>
<comment type="caution">
    <text evidence="3">The sequence shown here is derived from an EMBL/GenBank/DDBJ whole genome shotgun (WGS) entry which is preliminary data.</text>
</comment>
<protein>
    <submittedName>
        <fullName evidence="3">Uncharacterized protein</fullName>
    </submittedName>
</protein>
<organism evidence="3 4">
    <name type="scientific">Panicum miliaceum</name>
    <name type="common">Proso millet</name>
    <name type="synonym">Broomcorn millet</name>
    <dbReference type="NCBI Taxonomy" id="4540"/>
    <lineage>
        <taxon>Eukaryota</taxon>
        <taxon>Viridiplantae</taxon>
        <taxon>Streptophyta</taxon>
        <taxon>Embryophyta</taxon>
        <taxon>Tracheophyta</taxon>
        <taxon>Spermatophyta</taxon>
        <taxon>Magnoliopsida</taxon>
        <taxon>Liliopsida</taxon>
        <taxon>Poales</taxon>
        <taxon>Poaceae</taxon>
        <taxon>PACMAD clade</taxon>
        <taxon>Panicoideae</taxon>
        <taxon>Panicodae</taxon>
        <taxon>Paniceae</taxon>
        <taxon>Panicinae</taxon>
        <taxon>Panicum</taxon>
        <taxon>Panicum sect. Panicum</taxon>
    </lineage>
</organism>
<gene>
    <name evidence="3" type="ORF">C2845_PM08G15370</name>
</gene>
<keyword evidence="1" id="KW-0802">TPR repeat</keyword>
<evidence type="ECO:0000256" key="2">
    <source>
        <dbReference type="SAM" id="MobiDB-lite"/>
    </source>
</evidence>